<keyword evidence="1" id="KW-1133">Transmembrane helix</keyword>
<feature type="transmembrane region" description="Helical" evidence="1">
    <location>
        <begin position="86"/>
        <end position="108"/>
    </location>
</feature>
<evidence type="ECO:0000313" key="3">
    <source>
        <dbReference type="Proteomes" id="UP000483765"/>
    </source>
</evidence>
<dbReference type="Pfam" id="PF04854">
    <property type="entry name" value="DUF624"/>
    <property type="match status" value="1"/>
</dbReference>
<feature type="transmembrane region" description="Helical" evidence="1">
    <location>
        <begin position="158"/>
        <end position="177"/>
    </location>
</feature>
<proteinExistence type="predicted"/>
<evidence type="ECO:0000313" key="2">
    <source>
        <dbReference type="EMBL" id="MYN69082.1"/>
    </source>
</evidence>
<feature type="transmembrane region" description="Helical" evidence="1">
    <location>
        <begin position="114"/>
        <end position="137"/>
    </location>
</feature>
<accession>A0A6L8MVH7</accession>
<gene>
    <name evidence="2" type="ORF">GLP18_02375</name>
</gene>
<dbReference type="InterPro" id="IPR006938">
    <property type="entry name" value="DUF624"/>
</dbReference>
<evidence type="ECO:0000256" key="1">
    <source>
        <dbReference type="SAM" id="Phobius"/>
    </source>
</evidence>
<organism evidence="2 3">
    <name type="scientific">Streptococcus suis</name>
    <dbReference type="NCBI Taxonomy" id="1307"/>
    <lineage>
        <taxon>Bacteria</taxon>
        <taxon>Bacillati</taxon>
        <taxon>Bacillota</taxon>
        <taxon>Bacilli</taxon>
        <taxon>Lactobacillales</taxon>
        <taxon>Streptococcaceae</taxon>
        <taxon>Streptococcus</taxon>
    </lineage>
</organism>
<name>A0A6L8MVH7_STRSU</name>
<feature type="transmembrane region" description="Helical" evidence="1">
    <location>
        <begin position="183"/>
        <end position="203"/>
    </location>
</feature>
<dbReference type="AlphaFoldDB" id="A0A6L8MVH7"/>
<reference evidence="2 3" key="1">
    <citation type="submission" date="2019-11" db="EMBL/GenBank/DDBJ databases">
        <title>Divergent Streptococcus suis from cattle.</title>
        <authorList>
            <person name="Williamson C."/>
        </authorList>
    </citation>
    <scope>NUCLEOTIDE SEQUENCE [LARGE SCALE GENOMIC DNA]</scope>
    <source>
        <strain evidence="2 3">10-36905</strain>
    </source>
</reference>
<dbReference type="RefSeq" id="WP_160863744.1">
    <property type="nucleotide sequence ID" value="NZ_WNXH01000003.1"/>
</dbReference>
<protein>
    <submittedName>
        <fullName evidence="2">DUF624 domain-containing protein</fullName>
    </submittedName>
</protein>
<keyword evidence="1" id="KW-0472">Membrane</keyword>
<dbReference type="EMBL" id="WNXH01000003">
    <property type="protein sequence ID" value="MYN69082.1"/>
    <property type="molecule type" value="Genomic_DNA"/>
</dbReference>
<comment type="caution">
    <text evidence="2">The sequence shown here is derived from an EMBL/GenBank/DDBJ whole genome shotgun (WGS) entry which is preliminary data.</text>
</comment>
<feature type="transmembrane region" description="Helical" evidence="1">
    <location>
        <begin position="27"/>
        <end position="53"/>
    </location>
</feature>
<dbReference type="Proteomes" id="UP000483765">
    <property type="component" value="Unassembled WGS sequence"/>
</dbReference>
<sequence>MRKNSSQFLQSIFDVHHPFWLIVEKCFTIFLLNICFVVTCLPLVTIGMARLALNASLMELQRYGKIPVLSTYFGMVKRHWTVGLKLGLIEGLIVGTCIVDLWITAGVASFPIQLLRVACFAILLFSQMIFPYVYFLASGQIWSLADLVKVSILLASKNIYLTLFILVLMLSVAFVLFINALSFLLTVTVFVVFGFATLAYVFILNCKQ</sequence>
<keyword evidence="1" id="KW-0812">Transmembrane</keyword>